<keyword evidence="2 3" id="KW-0129">CBS domain</keyword>
<keyword evidence="1" id="KW-0677">Repeat</keyword>
<feature type="domain" description="CBS" evidence="5">
    <location>
        <begin position="312"/>
        <end position="371"/>
    </location>
</feature>
<protein>
    <recommendedName>
        <fullName evidence="5">CBS domain-containing protein</fullName>
    </recommendedName>
</protein>
<dbReference type="InterPro" id="IPR000644">
    <property type="entry name" value="CBS_dom"/>
</dbReference>
<name>S8C2F9_9LAMI</name>
<feature type="non-terminal residue" evidence="6">
    <location>
        <position position="377"/>
    </location>
</feature>
<dbReference type="PANTHER" id="PTHR13780">
    <property type="entry name" value="AMP-ACTIVATED PROTEIN KINASE, GAMMA REGULATORY SUBUNIT"/>
    <property type="match status" value="1"/>
</dbReference>
<sequence>MASVFLYHVVGDLTVGKPEVSEFSETETVSAAIRAIGSSSEGAVLLWKKRSQNFAAEKAESRQQRFVGILNALDIVAFLARDESLADTDKALATPVSEVVAPNNSALKVVDPATRLIDALEMMKQGVKRLLVPKSLVWRGMSKRFSFLYSGKPLKNVDPSSANLNRPSSSSSSSSSTTSSMQDKFCCLSREDVLRFLIGCLGALAPLPLSSISSLGAVNPNFSSVRDSSPAIEAAQNLPHDPSAVAVVETAPDGVSCRILGDISSVKLWKCDYLAAAWALANLSARKFVVNGGGDDATATATATKWGRVYRGRSDPLTCRESSSVAAVMAQMLSHRATHVWVTREEDCLVGVVGYADILAAVTGQPPLTPTPAPPSE</sequence>
<comment type="caution">
    <text evidence="6">The sequence shown here is derived from an EMBL/GenBank/DDBJ whole genome shotgun (WGS) entry which is preliminary data.</text>
</comment>
<dbReference type="AlphaFoldDB" id="S8C2F9"/>
<gene>
    <name evidence="6" type="ORF">M569_13805</name>
</gene>
<feature type="compositionally biased region" description="Low complexity" evidence="4">
    <location>
        <begin position="168"/>
        <end position="180"/>
    </location>
</feature>
<organism evidence="6 7">
    <name type="scientific">Genlisea aurea</name>
    <dbReference type="NCBI Taxonomy" id="192259"/>
    <lineage>
        <taxon>Eukaryota</taxon>
        <taxon>Viridiplantae</taxon>
        <taxon>Streptophyta</taxon>
        <taxon>Embryophyta</taxon>
        <taxon>Tracheophyta</taxon>
        <taxon>Spermatophyta</taxon>
        <taxon>Magnoliopsida</taxon>
        <taxon>eudicotyledons</taxon>
        <taxon>Gunneridae</taxon>
        <taxon>Pentapetalae</taxon>
        <taxon>asterids</taxon>
        <taxon>lamiids</taxon>
        <taxon>Lamiales</taxon>
        <taxon>Lentibulariaceae</taxon>
        <taxon>Genlisea</taxon>
    </lineage>
</organism>
<keyword evidence="7" id="KW-1185">Reference proteome</keyword>
<dbReference type="PANTHER" id="PTHR13780:SF46">
    <property type="entry name" value="CBS DOMAIN-CONTAINING PROTEIN CBSX6"/>
    <property type="match status" value="1"/>
</dbReference>
<evidence type="ECO:0000313" key="6">
    <source>
        <dbReference type="EMBL" id="EPS60995.1"/>
    </source>
</evidence>
<dbReference type="Proteomes" id="UP000015453">
    <property type="component" value="Unassembled WGS sequence"/>
</dbReference>
<dbReference type="PROSITE" id="PS51371">
    <property type="entry name" value="CBS"/>
    <property type="match status" value="1"/>
</dbReference>
<proteinExistence type="predicted"/>
<accession>S8C2F9</accession>
<dbReference type="EMBL" id="AUSU01007160">
    <property type="protein sequence ID" value="EPS60995.1"/>
    <property type="molecule type" value="Genomic_DNA"/>
</dbReference>
<dbReference type="InterPro" id="IPR046342">
    <property type="entry name" value="CBS_dom_sf"/>
</dbReference>
<dbReference type="SUPFAM" id="SSF54631">
    <property type="entry name" value="CBS-domain pair"/>
    <property type="match status" value="2"/>
</dbReference>
<evidence type="ECO:0000259" key="5">
    <source>
        <dbReference type="PROSITE" id="PS51371"/>
    </source>
</evidence>
<dbReference type="GO" id="GO:0005634">
    <property type="term" value="C:nucleus"/>
    <property type="evidence" value="ECO:0007669"/>
    <property type="project" value="TreeGrafter"/>
</dbReference>
<evidence type="ECO:0000313" key="7">
    <source>
        <dbReference type="Proteomes" id="UP000015453"/>
    </source>
</evidence>
<dbReference type="OrthoDB" id="1935572at2759"/>
<feature type="region of interest" description="Disordered" evidence="4">
    <location>
        <begin position="159"/>
        <end position="180"/>
    </location>
</feature>
<evidence type="ECO:0000256" key="2">
    <source>
        <dbReference type="ARBA" id="ARBA00023122"/>
    </source>
</evidence>
<evidence type="ECO:0000256" key="4">
    <source>
        <dbReference type="SAM" id="MobiDB-lite"/>
    </source>
</evidence>
<dbReference type="Pfam" id="PF00571">
    <property type="entry name" value="CBS"/>
    <property type="match status" value="1"/>
</dbReference>
<reference evidence="6 7" key="1">
    <citation type="journal article" date="2013" name="BMC Genomics">
        <title>The miniature genome of a carnivorous plant Genlisea aurea contains a low number of genes and short non-coding sequences.</title>
        <authorList>
            <person name="Leushkin E.V."/>
            <person name="Sutormin R.A."/>
            <person name="Nabieva E.R."/>
            <person name="Penin A.A."/>
            <person name="Kondrashov A.S."/>
            <person name="Logacheva M.D."/>
        </authorList>
    </citation>
    <scope>NUCLEOTIDE SEQUENCE [LARGE SCALE GENOMIC DNA]</scope>
</reference>
<dbReference type="GO" id="GO:0005737">
    <property type="term" value="C:cytoplasm"/>
    <property type="evidence" value="ECO:0007669"/>
    <property type="project" value="TreeGrafter"/>
</dbReference>
<evidence type="ECO:0000256" key="1">
    <source>
        <dbReference type="ARBA" id="ARBA00022737"/>
    </source>
</evidence>
<evidence type="ECO:0000256" key="3">
    <source>
        <dbReference type="PROSITE-ProRule" id="PRU00703"/>
    </source>
</evidence>
<dbReference type="InterPro" id="IPR050511">
    <property type="entry name" value="AMPK_gamma/SDS23_families"/>
</dbReference>
<dbReference type="Gene3D" id="3.10.580.10">
    <property type="entry name" value="CBS-domain"/>
    <property type="match status" value="2"/>
</dbReference>